<proteinExistence type="predicted"/>
<evidence type="ECO:0000256" key="1">
    <source>
        <dbReference type="ARBA" id="ARBA00023002"/>
    </source>
</evidence>
<dbReference type="KEGG" id="drt:Dret_0950"/>
<dbReference type="GO" id="GO:0050485">
    <property type="term" value="F:oxidoreductase activity, acting on X-H and Y-H to form an X-Y bond, with a disulfide as acceptor"/>
    <property type="evidence" value="ECO:0007669"/>
    <property type="project" value="InterPro"/>
</dbReference>
<protein>
    <recommendedName>
        <fullName evidence="4">Selenoprotein B glycine/betaine/sarcosine/D-proline reductase</fullName>
    </recommendedName>
</protein>
<reference evidence="3" key="1">
    <citation type="submission" date="2009-09" db="EMBL/GenBank/DDBJ databases">
        <title>The complete chromosome of Desulfohalobium retbaense DSM 5692.</title>
        <authorList>
            <consortium name="US DOE Joint Genome Institute (JGI-PGF)"/>
            <person name="Lucas S."/>
            <person name="Copeland A."/>
            <person name="Lapidus A."/>
            <person name="Glavina del Rio T."/>
            <person name="Dalin E."/>
            <person name="Tice H."/>
            <person name="Bruce D."/>
            <person name="Goodwin L."/>
            <person name="Pitluck S."/>
            <person name="Kyrpides N."/>
            <person name="Mavromatis K."/>
            <person name="Ivanova N."/>
            <person name="Mikhailova N."/>
            <person name="Munk A.C."/>
            <person name="Brettin T."/>
            <person name="Detter J.C."/>
            <person name="Han C."/>
            <person name="Tapia R."/>
            <person name="Larimer F."/>
            <person name="Land M."/>
            <person name="Hauser L."/>
            <person name="Markowitz V."/>
            <person name="Cheng J.-F."/>
            <person name="Hugenholtz P."/>
            <person name="Woyke T."/>
            <person name="Wu D."/>
            <person name="Spring S."/>
            <person name="Klenk H.-P."/>
            <person name="Eisen J.A."/>
        </authorList>
    </citation>
    <scope>NUCLEOTIDE SEQUENCE [LARGE SCALE GENOMIC DNA]</scope>
    <source>
        <strain evidence="3">DSM 5692</strain>
    </source>
</reference>
<dbReference type="eggNOG" id="ENOG50335T7">
    <property type="taxonomic scope" value="Bacteria"/>
</dbReference>
<reference evidence="2 3" key="2">
    <citation type="journal article" date="2010" name="Stand. Genomic Sci.">
        <title>Complete genome sequence of Desulfohalobium retbaense type strain (HR(100)).</title>
        <authorList>
            <person name="Spring S."/>
            <person name="Nolan M."/>
            <person name="Lapidus A."/>
            <person name="Glavina Del Rio T."/>
            <person name="Copeland A."/>
            <person name="Tice H."/>
            <person name="Cheng J.F."/>
            <person name="Lucas S."/>
            <person name="Land M."/>
            <person name="Chen F."/>
            <person name="Bruce D."/>
            <person name="Goodwin L."/>
            <person name="Pitluck S."/>
            <person name="Ivanova N."/>
            <person name="Mavromatis K."/>
            <person name="Mikhailova N."/>
            <person name="Pati A."/>
            <person name="Chen A."/>
            <person name="Palaniappan K."/>
            <person name="Hauser L."/>
            <person name="Chang Y.J."/>
            <person name="Jeffries C.D."/>
            <person name="Munk C."/>
            <person name="Kiss H."/>
            <person name="Chain P."/>
            <person name="Han C."/>
            <person name="Brettin T."/>
            <person name="Detter J.C."/>
            <person name="Schuler E."/>
            <person name="Goker M."/>
            <person name="Rohde M."/>
            <person name="Bristow J."/>
            <person name="Eisen J.A."/>
            <person name="Markowitz V."/>
            <person name="Hugenholtz P."/>
            <person name="Kyrpides N.C."/>
            <person name="Klenk H.P."/>
        </authorList>
    </citation>
    <scope>NUCLEOTIDE SEQUENCE [LARGE SCALE GENOMIC DNA]</scope>
    <source>
        <strain evidence="2 3">DSM 5692</strain>
    </source>
</reference>
<keyword evidence="1" id="KW-0560">Oxidoreductase</keyword>
<organism evidence="2 3">
    <name type="scientific">Desulfohalobium retbaense (strain ATCC 49708 / DSM 5692 / JCM 16813 / HR100)</name>
    <dbReference type="NCBI Taxonomy" id="485915"/>
    <lineage>
        <taxon>Bacteria</taxon>
        <taxon>Pseudomonadati</taxon>
        <taxon>Thermodesulfobacteriota</taxon>
        <taxon>Desulfovibrionia</taxon>
        <taxon>Desulfovibrionales</taxon>
        <taxon>Desulfohalobiaceae</taxon>
        <taxon>Desulfohalobium</taxon>
    </lineage>
</organism>
<sequence length="153" mass="16850">MARLEHIPEPMHSHLVNLPCPTFATTPWVPGCELPRRRVAIISTAGLHRRGDRPFTGMEGDYRVIPGDTPARDLVMTHISSNFDRTGFAQDWNVIFPLDRLHELANEQAIGSVADFHYSFMGAATPEAMAAPAHNLAQLLLGDQVDAAFLVPV</sequence>
<keyword evidence="3" id="KW-1185">Reference proteome</keyword>
<dbReference type="Pfam" id="PF07355">
    <property type="entry name" value="GRDB"/>
    <property type="match status" value="1"/>
</dbReference>
<dbReference type="HOGENOM" id="CLU_130293_0_0_7"/>
<dbReference type="AlphaFoldDB" id="C8X1E1"/>
<evidence type="ECO:0000313" key="3">
    <source>
        <dbReference type="Proteomes" id="UP000001052"/>
    </source>
</evidence>
<dbReference type="OrthoDB" id="1550957at2"/>
<gene>
    <name evidence="2" type="ordered locus">Dret_0950</name>
</gene>
<name>C8X1E1_DESRD</name>
<dbReference type="InterPro" id="IPR010187">
    <property type="entry name" value="Various_sel_PB"/>
</dbReference>
<dbReference type="Proteomes" id="UP000001052">
    <property type="component" value="Chromosome"/>
</dbReference>
<dbReference type="STRING" id="485915.Dret_0950"/>
<accession>C8X1E1</accession>
<dbReference type="EMBL" id="CP001734">
    <property type="protein sequence ID" value="ACV68238.1"/>
    <property type="molecule type" value="Genomic_DNA"/>
</dbReference>
<evidence type="ECO:0000313" key="2">
    <source>
        <dbReference type="EMBL" id="ACV68238.1"/>
    </source>
</evidence>
<evidence type="ECO:0008006" key="4">
    <source>
        <dbReference type="Google" id="ProtNLM"/>
    </source>
</evidence>